<dbReference type="Gene3D" id="3.40.50.1000">
    <property type="entry name" value="HAD superfamily/HAD-like"/>
    <property type="match status" value="1"/>
</dbReference>
<dbReference type="CDD" id="cd02616">
    <property type="entry name" value="HAD_PPase"/>
    <property type="match status" value="1"/>
</dbReference>
<dbReference type="NCBIfam" id="NF009804">
    <property type="entry name" value="PRK13288.1"/>
    <property type="match status" value="1"/>
</dbReference>
<reference evidence="4" key="1">
    <citation type="journal article" date="2019" name="Int. J. Syst. Evol. Microbiol.">
        <title>The Global Catalogue of Microorganisms (GCM) 10K type strain sequencing project: providing services to taxonomists for standard genome sequencing and annotation.</title>
        <authorList>
            <consortium name="The Broad Institute Genomics Platform"/>
            <consortium name="The Broad Institute Genome Sequencing Center for Infectious Disease"/>
            <person name="Wu L."/>
            <person name="Ma J."/>
        </authorList>
    </citation>
    <scope>NUCLEOTIDE SEQUENCE [LARGE SCALE GENOMIC DNA]</scope>
    <source>
        <strain evidence="4">KACC 14058</strain>
    </source>
</reference>
<dbReference type="EMBL" id="JBHSDV010000001">
    <property type="protein sequence ID" value="MFC4387069.1"/>
    <property type="molecule type" value="Genomic_DNA"/>
</dbReference>
<dbReference type="EC" id="3.6.1.1" evidence="3"/>
<evidence type="ECO:0000256" key="2">
    <source>
        <dbReference type="ARBA" id="ARBA00022842"/>
    </source>
</evidence>
<accession>A0ABV8VS90</accession>
<name>A0ABV8VS90_9BACI</name>
<dbReference type="PRINTS" id="PR00413">
    <property type="entry name" value="HADHALOGNASE"/>
</dbReference>
<dbReference type="InterPro" id="IPR036412">
    <property type="entry name" value="HAD-like_sf"/>
</dbReference>
<dbReference type="NCBIfam" id="TIGR01549">
    <property type="entry name" value="HAD-SF-IA-v1"/>
    <property type="match status" value="1"/>
</dbReference>
<sequence>MKIETILFDLDGTLIDTNELIVASFTHTLEKFSDRQYTREEILNFIGPPLVDSMQQVNPDKVEEMIATYREHNLANHDKYVEAYPTVVETVKKLKDAGITLGIVTTKLSDTAKLGLQITGMADVFEVLIGLDDVENAKPHPEPILTAINQLQANPMTTLMVGDNYHDIEAGHNAGVQTAGVAWTIKGREVLEAHNPTYMLEQMSDLLQLVGVE</sequence>
<keyword evidence="2" id="KW-0460">Magnesium</keyword>
<dbReference type="Gene3D" id="1.10.150.240">
    <property type="entry name" value="Putative phosphatase, domain 2"/>
    <property type="match status" value="1"/>
</dbReference>
<dbReference type="PANTHER" id="PTHR43434">
    <property type="entry name" value="PHOSPHOGLYCOLATE PHOSPHATASE"/>
    <property type="match status" value="1"/>
</dbReference>
<keyword evidence="4" id="KW-1185">Reference proteome</keyword>
<dbReference type="InterPro" id="IPR023214">
    <property type="entry name" value="HAD_sf"/>
</dbReference>
<dbReference type="InterPro" id="IPR006439">
    <property type="entry name" value="HAD-SF_hydro_IA"/>
</dbReference>
<evidence type="ECO:0000313" key="3">
    <source>
        <dbReference type="EMBL" id="MFC4387069.1"/>
    </source>
</evidence>
<proteinExistence type="predicted"/>
<dbReference type="Proteomes" id="UP001595880">
    <property type="component" value="Unassembled WGS sequence"/>
</dbReference>
<organism evidence="3 4">
    <name type="scientific">Gracilibacillus marinus</name>
    <dbReference type="NCBI Taxonomy" id="630535"/>
    <lineage>
        <taxon>Bacteria</taxon>
        <taxon>Bacillati</taxon>
        <taxon>Bacillota</taxon>
        <taxon>Bacilli</taxon>
        <taxon>Bacillales</taxon>
        <taxon>Bacillaceae</taxon>
        <taxon>Gracilibacillus</taxon>
    </lineage>
</organism>
<comment type="caution">
    <text evidence="3">The sequence shown here is derived from an EMBL/GenBank/DDBJ whole genome shotgun (WGS) entry which is preliminary data.</text>
</comment>
<dbReference type="InterPro" id="IPR041492">
    <property type="entry name" value="HAD_2"/>
</dbReference>
<dbReference type="RefSeq" id="WP_390196417.1">
    <property type="nucleotide sequence ID" value="NZ_JBHSDV010000001.1"/>
</dbReference>
<dbReference type="GO" id="GO:0004427">
    <property type="term" value="F:inorganic diphosphate phosphatase activity"/>
    <property type="evidence" value="ECO:0007669"/>
    <property type="project" value="UniProtKB-EC"/>
</dbReference>
<dbReference type="Pfam" id="PF13419">
    <property type="entry name" value="HAD_2"/>
    <property type="match status" value="1"/>
</dbReference>
<dbReference type="SUPFAM" id="SSF56784">
    <property type="entry name" value="HAD-like"/>
    <property type="match status" value="1"/>
</dbReference>
<evidence type="ECO:0000256" key="1">
    <source>
        <dbReference type="ARBA" id="ARBA00022801"/>
    </source>
</evidence>
<dbReference type="PANTHER" id="PTHR43434:SF26">
    <property type="entry name" value="PYROPHOSPHATASE PPAX"/>
    <property type="match status" value="1"/>
</dbReference>
<keyword evidence="1 3" id="KW-0378">Hydrolase</keyword>
<dbReference type="SFLD" id="SFLDG01129">
    <property type="entry name" value="C1.5:_HAD__Beta-PGM__Phosphata"/>
    <property type="match status" value="1"/>
</dbReference>
<dbReference type="SFLD" id="SFLDG01135">
    <property type="entry name" value="C1.5.6:_HAD__Beta-PGM__Phospha"/>
    <property type="match status" value="1"/>
</dbReference>
<protein>
    <submittedName>
        <fullName evidence="3">Pyrophosphatase PpaX</fullName>
        <ecNumber evidence="3">3.6.1.1</ecNumber>
    </submittedName>
</protein>
<dbReference type="InterPro" id="IPR023198">
    <property type="entry name" value="PGP-like_dom2"/>
</dbReference>
<dbReference type="SFLD" id="SFLDS00003">
    <property type="entry name" value="Haloacid_Dehalogenase"/>
    <property type="match status" value="1"/>
</dbReference>
<dbReference type="InterPro" id="IPR050155">
    <property type="entry name" value="HAD-like_hydrolase_sf"/>
</dbReference>
<dbReference type="NCBIfam" id="TIGR01509">
    <property type="entry name" value="HAD-SF-IA-v3"/>
    <property type="match status" value="1"/>
</dbReference>
<evidence type="ECO:0000313" key="4">
    <source>
        <dbReference type="Proteomes" id="UP001595880"/>
    </source>
</evidence>
<gene>
    <name evidence="3" type="primary">ppaX</name>
    <name evidence="3" type="ORF">ACFOZ1_04520</name>
</gene>